<dbReference type="GO" id="GO:0006567">
    <property type="term" value="P:L-threonine catabolic process"/>
    <property type="evidence" value="ECO:0007669"/>
    <property type="project" value="TreeGrafter"/>
</dbReference>
<evidence type="ECO:0000259" key="6">
    <source>
        <dbReference type="Pfam" id="PF01212"/>
    </source>
</evidence>
<dbReference type="FunFam" id="3.40.640.10:FF:000030">
    <property type="entry name" value="Low-specificity L-threonine aldolase"/>
    <property type="match status" value="1"/>
</dbReference>
<dbReference type="PIRSF" id="PIRSF017617">
    <property type="entry name" value="Thr_aldolase"/>
    <property type="match status" value="1"/>
</dbReference>
<feature type="domain" description="Aromatic amino acid beta-eliminating lyase/threonine aldolase" evidence="6">
    <location>
        <begin position="12"/>
        <end position="281"/>
    </location>
</feature>
<accession>A0A068S029</accession>
<evidence type="ECO:0000256" key="3">
    <source>
        <dbReference type="ARBA" id="ARBA00022898"/>
    </source>
</evidence>
<feature type="modified residue" description="N6-(pyridoxal phosphate)lysine" evidence="5">
    <location>
        <position position="207"/>
    </location>
</feature>
<evidence type="ECO:0000256" key="1">
    <source>
        <dbReference type="ARBA" id="ARBA00001933"/>
    </source>
</evidence>
<dbReference type="Pfam" id="PF01212">
    <property type="entry name" value="Beta_elim_lyase"/>
    <property type="match status" value="1"/>
</dbReference>
<keyword evidence="3" id="KW-0663">Pyridoxal phosphate</keyword>
<keyword evidence="8" id="KW-1185">Reference proteome</keyword>
<keyword evidence="4" id="KW-0456">Lyase</keyword>
<dbReference type="NCBIfam" id="NF041359">
    <property type="entry name" value="GntG_guanitoxin"/>
    <property type="match status" value="1"/>
</dbReference>
<dbReference type="InterPro" id="IPR015424">
    <property type="entry name" value="PyrdxlP-dep_Trfase"/>
</dbReference>
<dbReference type="PANTHER" id="PTHR48097:SF9">
    <property type="entry name" value="L-THREONINE ALDOLASE"/>
    <property type="match status" value="1"/>
</dbReference>
<comment type="similarity">
    <text evidence="2">Belongs to the threonine aldolase family.</text>
</comment>
<proteinExistence type="inferred from homology"/>
<comment type="caution">
    <text evidence="7">The sequence shown here is derived from an EMBL/GenBank/DDBJ whole genome shotgun (WGS) entry which is preliminary data.</text>
</comment>
<evidence type="ECO:0000313" key="7">
    <source>
        <dbReference type="EMBL" id="CDH55222.1"/>
    </source>
</evidence>
<comment type="cofactor">
    <cofactor evidence="1">
        <name>pyridoxal 5'-phosphate</name>
        <dbReference type="ChEBI" id="CHEBI:597326"/>
    </cofactor>
</comment>
<dbReference type="InterPro" id="IPR015421">
    <property type="entry name" value="PyrdxlP-dep_Trfase_major"/>
</dbReference>
<protein>
    <submittedName>
        <fullName evidence="7">Threonine aldolase</fullName>
    </submittedName>
</protein>
<dbReference type="SUPFAM" id="SSF53383">
    <property type="entry name" value="PLP-dependent transferases"/>
    <property type="match status" value="1"/>
</dbReference>
<evidence type="ECO:0000313" key="8">
    <source>
        <dbReference type="Proteomes" id="UP000027586"/>
    </source>
</evidence>
<evidence type="ECO:0000256" key="4">
    <source>
        <dbReference type="ARBA" id="ARBA00023239"/>
    </source>
</evidence>
<dbReference type="STRING" id="1263082.A0A068S029"/>
<dbReference type="VEuPathDB" id="FungiDB:LCOR_06386.1"/>
<sequence>MSPASTTARVYDITSDTATLPTDEMFEVMKMASRGDDVFQADDDVKALEAYMADLLGHEAALFCVSGTMSNQLGLRTILTQPPHSVLSDARAHIYVHECGGLSYHSQASVTPVMPKNGIYLTAEDVRAAIVTDELCGAPTKVIGLENTLNGMVMPIEEIKRIRQVADEFGLLMHLDGARLWNASAASGVPMKEYGKLFDTVSVCLSKGAGAPIGSILACNKERIRKARHLRKLMGGGWRQAGSLAAAARHCIDTVVPTLPQTHALASRLAKHLQSLVGLTVDTLAAELIKKNIKISATPGATVSRIVLHYQIPAEVIQDFMDVASQVVKEHGKPVTTAIKDGIAASNNGHSVPNLAAAYPSGNN</sequence>
<evidence type="ECO:0000256" key="5">
    <source>
        <dbReference type="PIRSR" id="PIRSR017617-1"/>
    </source>
</evidence>
<dbReference type="GO" id="GO:0005829">
    <property type="term" value="C:cytosol"/>
    <property type="evidence" value="ECO:0007669"/>
    <property type="project" value="TreeGrafter"/>
</dbReference>
<dbReference type="EMBL" id="CBTN010000028">
    <property type="protein sequence ID" value="CDH55222.1"/>
    <property type="molecule type" value="Genomic_DNA"/>
</dbReference>
<organism evidence="7 8">
    <name type="scientific">Lichtheimia corymbifera JMRC:FSU:9682</name>
    <dbReference type="NCBI Taxonomy" id="1263082"/>
    <lineage>
        <taxon>Eukaryota</taxon>
        <taxon>Fungi</taxon>
        <taxon>Fungi incertae sedis</taxon>
        <taxon>Mucoromycota</taxon>
        <taxon>Mucoromycotina</taxon>
        <taxon>Mucoromycetes</taxon>
        <taxon>Mucorales</taxon>
        <taxon>Lichtheimiaceae</taxon>
        <taxon>Lichtheimia</taxon>
    </lineage>
</organism>
<dbReference type="PANTHER" id="PTHR48097">
    <property type="entry name" value="L-THREONINE ALDOLASE-RELATED"/>
    <property type="match status" value="1"/>
</dbReference>
<reference evidence="7" key="1">
    <citation type="submission" date="2013-08" db="EMBL/GenBank/DDBJ databases">
        <title>Gene expansion shapes genome architecture in the human pathogen Lichtheimia corymbifera: an evolutionary genomics analysis in the ancient terrestrial Mucorales (Mucoromycotina).</title>
        <authorList>
            <person name="Schwartze V.U."/>
            <person name="Winter S."/>
            <person name="Shelest E."/>
            <person name="Marcet-Houben M."/>
            <person name="Horn F."/>
            <person name="Wehner S."/>
            <person name="Hoffmann K."/>
            <person name="Riege K."/>
            <person name="Sammeth M."/>
            <person name="Nowrousian M."/>
            <person name="Valiante V."/>
            <person name="Linde J."/>
            <person name="Jacobsen I.D."/>
            <person name="Marz M."/>
            <person name="Brakhage A.A."/>
            <person name="Gabaldon T."/>
            <person name="Bocker S."/>
            <person name="Voigt K."/>
        </authorList>
    </citation>
    <scope>NUCLEOTIDE SEQUENCE [LARGE SCALE GENOMIC DNA]</scope>
    <source>
        <strain evidence="7">FSU 9682</strain>
    </source>
</reference>
<dbReference type="AlphaFoldDB" id="A0A068S029"/>
<dbReference type="Proteomes" id="UP000027586">
    <property type="component" value="Unassembled WGS sequence"/>
</dbReference>
<gene>
    <name evidence="7" type="ORF">LCOR_06386.1</name>
</gene>
<evidence type="ECO:0000256" key="2">
    <source>
        <dbReference type="ARBA" id="ARBA00006966"/>
    </source>
</evidence>
<dbReference type="OrthoDB" id="10261951at2759"/>
<dbReference type="GO" id="GO:0008732">
    <property type="term" value="F:L-allo-threonine aldolase activity"/>
    <property type="evidence" value="ECO:0007669"/>
    <property type="project" value="TreeGrafter"/>
</dbReference>
<dbReference type="GO" id="GO:0006545">
    <property type="term" value="P:glycine biosynthetic process"/>
    <property type="evidence" value="ECO:0007669"/>
    <property type="project" value="TreeGrafter"/>
</dbReference>
<dbReference type="InterPro" id="IPR001597">
    <property type="entry name" value="ArAA_b-elim_lyase/Thr_aldolase"/>
</dbReference>
<name>A0A068S029_9FUNG</name>
<dbReference type="InterPro" id="IPR023603">
    <property type="entry name" value="Low_specificity_L-TA-like"/>
</dbReference>
<dbReference type="Gene3D" id="3.40.640.10">
    <property type="entry name" value="Type I PLP-dependent aspartate aminotransferase-like (Major domain)"/>
    <property type="match status" value="1"/>
</dbReference>